<evidence type="ECO:0000313" key="5">
    <source>
        <dbReference type="EMBL" id="OAY67226.1"/>
    </source>
</evidence>
<dbReference type="InterPro" id="IPR051831">
    <property type="entry name" value="Bromodomain_contain_prot"/>
</dbReference>
<organism evidence="5 6">
    <name type="scientific">Ananas comosus</name>
    <name type="common">Pineapple</name>
    <name type="synonym">Ananas ananas</name>
    <dbReference type="NCBI Taxonomy" id="4615"/>
    <lineage>
        <taxon>Eukaryota</taxon>
        <taxon>Viridiplantae</taxon>
        <taxon>Streptophyta</taxon>
        <taxon>Embryophyta</taxon>
        <taxon>Tracheophyta</taxon>
        <taxon>Spermatophyta</taxon>
        <taxon>Magnoliopsida</taxon>
        <taxon>Liliopsida</taxon>
        <taxon>Poales</taxon>
        <taxon>Bromeliaceae</taxon>
        <taxon>Bromelioideae</taxon>
        <taxon>Ananas</taxon>
    </lineage>
</organism>
<feature type="compositionally biased region" description="Low complexity" evidence="3">
    <location>
        <begin position="120"/>
        <end position="134"/>
    </location>
</feature>
<protein>
    <submittedName>
        <fullName evidence="5">Bromodomain and PHD finger-containing protein 3</fullName>
    </submittedName>
</protein>
<dbReference type="SMART" id="SM00297">
    <property type="entry name" value="BROMO"/>
    <property type="match status" value="1"/>
</dbReference>
<feature type="region of interest" description="Disordered" evidence="3">
    <location>
        <begin position="176"/>
        <end position="206"/>
    </location>
</feature>
<feature type="compositionally biased region" description="Basic and acidic residues" evidence="3">
    <location>
        <begin position="176"/>
        <end position="188"/>
    </location>
</feature>
<feature type="compositionally biased region" description="Basic residues" evidence="3">
    <location>
        <begin position="1"/>
        <end position="11"/>
    </location>
</feature>
<dbReference type="Gene3D" id="1.20.920.10">
    <property type="entry name" value="Bromodomain-like"/>
    <property type="match status" value="1"/>
</dbReference>
<dbReference type="Pfam" id="PF00439">
    <property type="entry name" value="Bromodomain"/>
    <property type="match status" value="1"/>
</dbReference>
<dbReference type="InterPro" id="IPR036427">
    <property type="entry name" value="Bromodomain-like_sf"/>
</dbReference>
<dbReference type="SUPFAM" id="SSF47370">
    <property type="entry name" value="Bromodomain"/>
    <property type="match status" value="1"/>
</dbReference>
<keyword evidence="1 2" id="KW-0103">Bromodomain</keyword>
<dbReference type="PANTHER" id="PTHR22881">
    <property type="entry name" value="BROMODOMAIN CONTAINING PROTEIN"/>
    <property type="match status" value="1"/>
</dbReference>
<dbReference type="PANTHER" id="PTHR22881:SF42">
    <property type="entry name" value="DNA-BINDING BROMODOMAIN-CONTAINING PROTEIN"/>
    <property type="match status" value="1"/>
</dbReference>
<evidence type="ECO:0000259" key="4">
    <source>
        <dbReference type="PROSITE" id="PS50014"/>
    </source>
</evidence>
<accession>A0A199URE5</accession>
<dbReference type="PROSITE" id="PS00633">
    <property type="entry name" value="BROMODOMAIN_1"/>
    <property type="match status" value="1"/>
</dbReference>
<dbReference type="EMBL" id="LSRQ01005610">
    <property type="protein sequence ID" value="OAY67226.1"/>
    <property type="molecule type" value="Genomic_DNA"/>
</dbReference>
<feature type="compositionally biased region" description="Polar residues" evidence="3">
    <location>
        <begin position="587"/>
        <end position="601"/>
    </location>
</feature>
<reference evidence="5 6" key="1">
    <citation type="journal article" date="2016" name="DNA Res.">
        <title>The draft genome of MD-2 pineapple using hybrid error correction of long reads.</title>
        <authorList>
            <person name="Redwan R.M."/>
            <person name="Saidin A."/>
            <person name="Kumar S.V."/>
        </authorList>
    </citation>
    <scope>NUCLEOTIDE SEQUENCE [LARGE SCALE GENOMIC DNA]</scope>
    <source>
        <strain evidence="6">cv. MD2</strain>
        <tissue evidence="5">Leaf</tissue>
    </source>
</reference>
<evidence type="ECO:0000313" key="6">
    <source>
        <dbReference type="Proteomes" id="UP000092600"/>
    </source>
</evidence>
<feature type="region of interest" description="Disordered" evidence="3">
    <location>
        <begin position="866"/>
        <end position="886"/>
    </location>
</feature>
<dbReference type="CDD" id="cd04369">
    <property type="entry name" value="Bromodomain"/>
    <property type="match status" value="1"/>
</dbReference>
<gene>
    <name evidence="5" type="ORF">ACMD2_10117</name>
</gene>
<comment type="caution">
    <text evidence="5">The sequence shown here is derived from an EMBL/GenBank/DDBJ whole genome shotgun (WGS) entry which is preliminary data.</text>
</comment>
<feature type="region of interest" description="Disordered" evidence="3">
    <location>
        <begin position="1"/>
        <end position="163"/>
    </location>
</feature>
<feature type="region of interest" description="Disordered" evidence="3">
    <location>
        <begin position="704"/>
        <end position="723"/>
    </location>
</feature>
<feature type="region of interest" description="Disordered" evidence="3">
    <location>
        <begin position="421"/>
        <end position="454"/>
    </location>
</feature>
<dbReference type="PRINTS" id="PR00503">
    <property type="entry name" value="BROMODOMAIN"/>
</dbReference>
<feature type="compositionally biased region" description="Basic and acidic residues" evidence="3">
    <location>
        <begin position="52"/>
        <end position="68"/>
    </location>
</feature>
<dbReference type="InterPro" id="IPR001487">
    <property type="entry name" value="Bromodomain"/>
</dbReference>
<feature type="compositionally biased region" description="Acidic residues" evidence="3">
    <location>
        <begin position="135"/>
        <end position="158"/>
    </location>
</feature>
<proteinExistence type="predicted"/>
<feature type="region of interest" description="Disordered" evidence="3">
    <location>
        <begin position="587"/>
        <end position="617"/>
    </location>
</feature>
<evidence type="ECO:0000256" key="2">
    <source>
        <dbReference type="PROSITE-ProRule" id="PRU00035"/>
    </source>
</evidence>
<dbReference type="STRING" id="4615.A0A199URE5"/>
<dbReference type="AlphaFoldDB" id="A0A199URE5"/>
<dbReference type="InterPro" id="IPR018359">
    <property type="entry name" value="Bromodomain_CS"/>
</dbReference>
<sequence length="915" mass="102155">MMAAAARRRGRPPQQRSAAPPPESRRNLRPRRRRLLLNDHYGFSSSSEEEGEKEKEEVEEERGRGEQGRRRRKLKLVLKLPHFSPAKREAASPPPPPAPPSPAPPRSSRPRRAAERRVSESSSSSPPSASSSSYVEDEDDDEEEEGKCEEEEEEEEEEIKPLKKRRIDRCHDRIGSERSRHREIEKKSNVVRRSNGSISGSGNPLPERKTLEAILDKLQKKDTYGVFAEPVDPEELPDYHDVIDHPMDFGTIRKKLARNLYRSFEQFEDDVFLICNNAMQYNAPDTIYFRQARSIQDMARNKFQELRDDNLCTGKKLRDNGLCTGKKLRDDGLCTGKKLRDDGLCIEKKLRDDDLSTKNEWKDQARVKVESLEKQQQVEKGFCRNQQEPHVSDISSAATLASVGEAYTGLSTAQANDVEPSMVVDKSVDNSSSLGESKSEKFDELPARSSPSKPVRLPLVVDENRRATYYTSDEQPKIERDSIFDVLAGEPRQLVAVELHLEYSYARSLARFAATLGPIAWKIASERIEKVLPSGVKFGPGWVGEYEPLPTAIISLENHSQVAKKTKESENRPKAVAISGLSRNINGPKSRAISKTTNRVSNSKEERNNDGNTAKPKQRLFSVIAEPQTRSNGIMLQPKKEQECFTSSLSSPVDTVLRRPEHPEGAASRVSDTVPFLKANGQPKLYINQPDGVSPHTRSSHIGINLGGSSGGKFSRKSDTNQPSNDLGFISKHPQRMAVGNFLSHNSQQHHDKGPAKLVGFSGPKFSQPGNSKSFINASEKLNSSLRSTVRENHQWMSAVSPSGIRPSADSLSFLNSQVRPTFYSNPAARNVVQFMKQPVQGVSEEPHVHNRGLVIFPQLIPTEIPRSNGCSQEKKNKDTLPPDLNISFPIQGSPVRQSSGIHLDAQQPDLALQL</sequence>
<feature type="domain" description="Bromo" evidence="4">
    <location>
        <begin position="219"/>
        <end position="289"/>
    </location>
</feature>
<feature type="compositionally biased region" description="Low complexity" evidence="3">
    <location>
        <begin position="194"/>
        <end position="203"/>
    </location>
</feature>
<evidence type="ECO:0000256" key="1">
    <source>
        <dbReference type="ARBA" id="ARBA00023117"/>
    </source>
</evidence>
<feature type="compositionally biased region" description="Pro residues" evidence="3">
    <location>
        <begin position="92"/>
        <end position="107"/>
    </location>
</feature>
<name>A0A199URE5_ANACO</name>
<dbReference type="PROSITE" id="PS50014">
    <property type="entry name" value="BROMODOMAIN_2"/>
    <property type="match status" value="1"/>
</dbReference>
<feature type="compositionally biased region" description="Basic and acidic residues" evidence="3">
    <location>
        <begin position="437"/>
        <end position="446"/>
    </location>
</feature>
<dbReference type="Proteomes" id="UP000092600">
    <property type="component" value="Unassembled WGS sequence"/>
</dbReference>
<evidence type="ECO:0000256" key="3">
    <source>
        <dbReference type="SAM" id="MobiDB-lite"/>
    </source>
</evidence>